<gene>
    <name evidence="2" type="ORF">SAMN06265360_101184</name>
</gene>
<protein>
    <submittedName>
        <fullName evidence="2">D-serine deaminase, pyridoxal phosphate-dependent</fullName>
    </submittedName>
</protein>
<proteinExistence type="predicted"/>
<dbReference type="Proteomes" id="UP000198348">
    <property type="component" value="Unassembled WGS sequence"/>
</dbReference>
<dbReference type="InterPro" id="IPR001608">
    <property type="entry name" value="Ala_racemase_N"/>
</dbReference>
<evidence type="ECO:0000259" key="1">
    <source>
        <dbReference type="Pfam" id="PF01168"/>
    </source>
</evidence>
<dbReference type="SUPFAM" id="SSF51419">
    <property type="entry name" value="PLP-binding barrel"/>
    <property type="match status" value="1"/>
</dbReference>
<dbReference type="Pfam" id="PF01168">
    <property type="entry name" value="Ala_racemase_N"/>
    <property type="match status" value="1"/>
</dbReference>
<sequence>MMRGDGDRGVAARRRYEAATCHLEAPLALVDRDAFDANLDDLGARAAGLPIRVASKSVRCRYLLERALAAPHTAGVLSYSLTEALWLYGNGVSDDLLVGYPTADARALDRFAADPAARPHVTLMIDAPAQLDLVDAAMRRMGTAGQEVRVCIELDVSWRPLPGVHIGSRRSPVVTPRQAAELAGLVAARPGFRLVGLMGYEGQIAGVGDASGNPLRAGVVRRMQERSARELAARRAAAVRAVREVCPLEFVNGGGTGSFETTRADESVTELAAGSGLLGPALFDAYSRFRPRPAALFALPVVRKPARRVATLFSGGYVASGEAGPSRLPTPHLPAGLRFRGVEGAGEVQTPVTGRAAGRLAVGDRVWLRHAKAGELAERFNEYHVLAGDDPVRTVPTYRGEGMSFG</sequence>
<keyword evidence="3" id="KW-1185">Reference proteome</keyword>
<dbReference type="PANTHER" id="PTHR28004:SF2">
    <property type="entry name" value="D-SERINE DEHYDRATASE"/>
    <property type="match status" value="1"/>
</dbReference>
<dbReference type="GO" id="GO:0036088">
    <property type="term" value="P:D-serine catabolic process"/>
    <property type="evidence" value="ECO:0007669"/>
    <property type="project" value="TreeGrafter"/>
</dbReference>
<feature type="domain" description="Alanine racemase N-terminal" evidence="1">
    <location>
        <begin position="30"/>
        <end position="222"/>
    </location>
</feature>
<organism evidence="2 3">
    <name type="scientific">Haloechinothrix alba</name>
    <dbReference type="NCBI Taxonomy" id="664784"/>
    <lineage>
        <taxon>Bacteria</taxon>
        <taxon>Bacillati</taxon>
        <taxon>Actinomycetota</taxon>
        <taxon>Actinomycetes</taxon>
        <taxon>Pseudonocardiales</taxon>
        <taxon>Pseudonocardiaceae</taxon>
        <taxon>Haloechinothrix</taxon>
    </lineage>
</organism>
<dbReference type="AlphaFoldDB" id="A0A238V3X6"/>
<dbReference type="PANTHER" id="PTHR28004">
    <property type="entry name" value="ZGC:162816-RELATED"/>
    <property type="match status" value="1"/>
</dbReference>
<reference evidence="2 3" key="1">
    <citation type="submission" date="2017-06" db="EMBL/GenBank/DDBJ databases">
        <authorList>
            <person name="Kim H.J."/>
            <person name="Triplett B.A."/>
        </authorList>
    </citation>
    <scope>NUCLEOTIDE SEQUENCE [LARGE SCALE GENOMIC DNA]</scope>
    <source>
        <strain evidence="2 3">DSM 45207</strain>
    </source>
</reference>
<evidence type="ECO:0000313" key="2">
    <source>
        <dbReference type="EMBL" id="SNR28219.1"/>
    </source>
</evidence>
<accession>A0A238V3X6</accession>
<name>A0A238V3X6_9PSEU</name>
<dbReference type="GO" id="GO:0008721">
    <property type="term" value="F:D-serine ammonia-lyase activity"/>
    <property type="evidence" value="ECO:0007669"/>
    <property type="project" value="TreeGrafter"/>
</dbReference>
<dbReference type="RefSeq" id="WP_245818488.1">
    <property type="nucleotide sequence ID" value="NZ_FZNW01000001.1"/>
</dbReference>
<dbReference type="InterPro" id="IPR051466">
    <property type="entry name" value="D-amino_acid_metab_enzyme"/>
</dbReference>
<evidence type="ECO:0000313" key="3">
    <source>
        <dbReference type="Proteomes" id="UP000198348"/>
    </source>
</evidence>
<dbReference type="InterPro" id="IPR029066">
    <property type="entry name" value="PLP-binding_barrel"/>
</dbReference>
<dbReference type="Gene3D" id="3.20.20.10">
    <property type="entry name" value="Alanine racemase"/>
    <property type="match status" value="1"/>
</dbReference>
<dbReference type="EMBL" id="FZNW01000001">
    <property type="protein sequence ID" value="SNR28219.1"/>
    <property type="molecule type" value="Genomic_DNA"/>
</dbReference>